<dbReference type="Proteomes" id="UP000664203">
    <property type="component" value="Unassembled WGS sequence"/>
</dbReference>
<feature type="region of interest" description="Disordered" evidence="1">
    <location>
        <begin position="24"/>
        <end position="122"/>
    </location>
</feature>
<feature type="region of interest" description="Disordered" evidence="1">
    <location>
        <begin position="371"/>
        <end position="406"/>
    </location>
</feature>
<comment type="caution">
    <text evidence="2">The sequence shown here is derived from an EMBL/GenBank/DDBJ whole genome shotgun (WGS) entry which is preliminary data.</text>
</comment>
<dbReference type="EMBL" id="CAJPDR010000008">
    <property type="protein sequence ID" value="CAF9904843.1"/>
    <property type="molecule type" value="Genomic_DNA"/>
</dbReference>
<name>A0A8H3EHU7_9LECA</name>
<evidence type="ECO:0008006" key="4">
    <source>
        <dbReference type="Google" id="ProtNLM"/>
    </source>
</evidence>
<accession>A0A8H3EHU7</accession>
<sequence length="423" mass="46110">MSGLNPYGSPTSNYLDSQDLGYSKAKMSTSDVALREDEDEHDWSRITQPKIRKRVQNRMSQRKHRDKVRRQLGDSSAAELSNSTTTASSANTGNSHRPQPLFCPEENQSWQTQQRQPFSDVSYHEPQAAIPGFLDSWNGLDGLNTTDLGDSNCANPSSLTSSPAPSWTVGGSSTAQTPSSLSDTPFPPISPEPGFPPLARTDSALPTPPWRVIGVQKLGSSSQGHTQTATAGLSRSMKILTPVPPAETPMSPRTGIGPCPQRPQQINRPSPGPSRQALHNKCLSTHRCLQCGYHNPHTKSMPAKQFEHGAEAPAIAIAINPALLSPTTPAPGLDLSEYGIDIINLRYPPIAQVNNNGARVFHVDECHRQNSSHYSHHGHTCESDPMQSYTQHTPQQAMHRESNMGRGQERVVLVYLQSTNQAS</sequence>
<feature type="compositionally biased region" description="Low complexity" evidence="1">
    <location>
        <begin position="75"/>
        <end position="95"/>
    </location>
</feature>
<feature type="compositionally biased region" description="Polar residues" evidence="1">
    <location>
        <begin position="385"/>
        <end position="396"/>
    </location>
</feature>
<evidence type="ECO:0000313" key="2">
    <source>
        <dbReference type="EMBL" id="CAF9904843.1"/>
    </source>
</evidence>
<reference evidence="2" key="1">
    <citation type="submission" date="2021-03" db="EMBL/GenBank/DDBJ databases">
        <authorList>
            <person name="Tagirdzhanova G."/>
        </authorList>
    </citation>
    <scope>NUCLEOTIDE SEQUENCE</scope>
</reference>
<dbReference type="AlphaFoldDB" id="A0A8H3EHU7"/>
<dbReference type="OrthoDB" id="194358at2759"/>
<organism evidence="2 3">
    <name type="scientific">Alectoria fallacina</name>
    <dbReference type="NCBI Taxonomy" id="1903189"/>
    <lineage>
        <taxon>Eukaryota</taxon>
        <taxon>Fungi</taxon>
        <taxon>Dikarya</taxon>
        <taxon>Ascomycota</taxon>
        <taxon>Pezizomycotina</taxon>
        <taxon>Lecanoromycetes</taxon>
        <taxon>OSLEUM clade</taxon>
        <taxon>Lecanoromycetidae</taxon>
        <taxon>Lecanorales</taxon>
        <taxon>Lecanorineae</taxon>
        <taxon>Parmeliaceae</taxon>
        <taxon>Alectoria</taxon>
    </lineage>
</organism>
<feature type="compositionally biased region" description="Polar residues" evidence="1">
    <location>
        <begin position="106"/>
        <end position="119"/>
    </location>
</feature>
<feature type="compositionally biased region" description="Pro residues" evidence="1">
    <location>
        <begin position="185"/>
        <end position="196"/>
    </location>
</feature>
<keyword evidence="3" id="KW-1185">Reference proteome</keyword>
<feature type="compositionally biased region" description="Basic residues" evidence="1">
    <location>
        <begin position="50"/>
        <end position="70"/>
    </location>
</feature>
<evidence type="ECO:0000313" key="3">
    <source>
        <dbReference type="Proteomes" id="UP000664203"/>
    </source>
</evidence>
<evidence type="ECO:0000256" key="1">
    <source>
        <dbReference type="SAM" id="MobiDB-lite"/>
    </source>
</evidence>
<feature type="compositionally biased region" description="Polar residues" evidence="1">
    <location>
        <begin position="148"/>
        <end position="183"/>
    </location>
</feature>
<protein>
    <recommendedName>
        <fullName evidence="4">BZIP domain-containing protein</fullName>
    </recommendedName>
</protein>
<proteinExistence type="predicted"/>
<gene>
    <name evidence="2" type="ORF">ALECFALPRED_009954</name>
</gene>
<feature type="region of interest" description="Disordered" evidence="1">
    <location>
        <begin position="148"/>
        <end position="208"/>
    </location>
</feature>